<dbReference type="PANTHER" id="PTHR43156">
    <property type="entry name" value="STAGE II SPORULATION PROTEIN E-RELATED"/>
    <property type="match status" value="1"/>
</dbReference>
<dbReference type="AlphaFoldDB" id="A0A9D2U6Z3"/>
<dbReference type="Proteomes" id="UP000823909">
    <property type="component" value="Unassembled WGS sequence"/>
</dbReference>
<dbReference type="PANTHER" id="PTHR43156:SF2">
    <property type="entry name" value="STAGE II SPORULATION PROTEIN E"/>
    <property type="match status" value="1"/>
</dbReference>
<dbReference type="InterPro" id="IPR052016">
    <property type="entry name" value="Bact_Sigma-Reg"/>
</dbReference>
<proteinExistence type="predicted"/>
<evidence type="ECO:0000256" key="1">
    <source>
        <dbReference type="ARBA" id="ARBA00022801"/>
    </source>
</evidence>
<gene>
    <name evidence="3" type="ORF">H9910_03265</name>
</gene>
<dbReference type="EMBL" id="DWUU01000022">
    <property type="protein sequence ID" value="HJD42017.1"/>
    <property type="molecule type" value="Genomic_DNA"/>
</dbReference>
<feature type="domain" description="PPM-type phosphatase" evidence="2">
    <location>
        <begin position="254"/>
        <end position="462"/>
    </location>
</feature>
<accession>A0A9D2U6Z3</accession>
<dbReference type="InterPro" id="IPR001932">
    <property type="entry name" value="PPM-type_phosphatase-like_dom"/>
</dbReference>
<dbReference type="Pfam" id="PF07228">
    <property type="entry name" value="SpoIIE"/>
    <property type="match status" value="1"/>
</dbReference>
<sequence>MNEGQILHESPFVEQIEKYADSLQRMTRVFLRLEEKKDAFSNEEVEDMFSRVREKVCGRCVKCSWCWGENFVHTYQMGYDILSAVDHYGNDLNTEVKRRLMQRCVRAPRFLREMLSGFHEARQNIIWVNRMARSRECCAIQMDTFADMIRSSARELEKSIYRDERLKKRLESALRKKELRVLDIRFFMNAEGKYEIHITARMLVKQKLPVKEILKTAADVTGRSFILPPGSAGVIGQEYMTIVCLEGPAFYTMQGTARIGKGCARISGDNFALLDMPGGRQAALLSDGMGAGEAACRESTMVIELLEELLGAGFPEKDAIRMLNAAMVMGREEIRYSTVDMTIFDLYTGACEIVKAGASATFIKKGGQVEHLSSSSLPIGVVNRIEIDAVSRQLDDGDFVIMVTDGVLDALPAGEQDILLETIIQGTDIRNPKEMAHHVLEQVLAFTGREPADDMTVLAAGIWREQQ</sequence>
<comment type="caution">
    <text evidence="3">The sequence shown here is derived from an EMBL/GenBank/DDBJ whole genome shotgun (WGS) entry which is preliminary data.</text>
</comment>
<dbReference type="GO" id="GO:0016791">
    <property type="term" value="F:phosphatase activity"/>
    <property type="evidence" value="ECO:0007669"/>
    <property type="project" value="TreeGrafter"/>
</dbReference>
<name>A0A9D2U6Z3_9FIRM</name>
<dbReference type="InterPro" id="IPR036457">
    <property type="entry name" value="PPM-type-like_dom_sf"/>
</dbReference>
<evidence type="ECO:0000259" key="2">
    <source>
        <dbReference type="SMART" id="SM00331"/>
    </source>
</evidence>
<evidence type="ECO:0000313" key="3">
    <source>
        <dbReference type="EMBL" id="HJD42017.1"/>
    </source>
</evidence>
<dbReference type="Gene3D" id="3.60.40.10">
    <property type="entry name" value="PPM-type phosphatase domain"/>
    <property type="match status" value="1"/>
</dbReference>
<keyword evidence="1" id="KW-0378">Hydrolase</keyword>
<organism evidence="3 4">
    <name type="scientific">Candidatus Mediterraneibacter quadrami</name>
    <dbReference type="NCBI Taxonomy" id="2838684"/>
    <lineage>
        <taxon>Bacteria</taxon>
        <taxon>Bacillati</taxon>
        <taxon>Bacillota</taxon>
        <taxon>Clostridia</taxon>
        <taxon>Lachnospirales</taxon>
        <taxon>Lachnospiraceae</taxon>
        <taxon>Mediterraneibacter</taxon>
    </lineage>
</organism>
<reference evidence="3" key="1">
    <citation type="journal article" date="2021" name="PeerJ">
        <title>Extensive microbial diversity within the chicken gut microbiome revealed by metagenomics and culture.</title>
        <authorList>
            <person name="Gilroy R."/>
            <person name="Ravi A."/>
            <person name="Getino M."/>
            <person name="Pursley I."/>
            <person name="Horton D.L."/>
            <person name="Alikhan N.F."/>
            <person name="Baker D."/>
            <person name="Gharbi K."/>
            <person name="Hall N."/>
            <person name="Watson M."/>
            <person name="Adriaenssens E.M."/>
            <person name="Foster-Nyarko E."/>
            <person name="Jarju S."/>
            <person name="Secka A."/>
            <person name="Antonio M."/>
            <person name="Oren A."/>
            <person name="Chaudhuri R.R."/>
            <person name="La Ragione R."/>
            <person name="Hildebrand F."/>
            <person name="Pallen M.J."/>
        </authorList>
    </citation>
    <scope>NUCLEOTIDE SEQUENCE</scope>
    <source>
        <strain evidence="3">ChiBcec15-3976</strain>
    </source>
</reference>
<protein>
    <submittedName>
        <fullName evidence="3">SpoIIE family protein phosphatase</fullName>
    </submittedName>
</protein>
<dbReference type="SMART" id="SM00331">
    <property type="entry name" value="PP2C_SIG"/>
    <property type="match status" value="1"/>
</dbReference>
<reference evidence="3" key="2">
    <citation type="submission" date="2021-04" db="EMBL/GenBank/DDBJ databases">
        <authorList>
            <person name="Gilroy R."/>
        </authorList>
    </citation>
    <scope>NUCLEOTIDE SEQUENCE</scope>
    <source>
        <strain evidence="3">ChiBcec15-3976</strain>
    </source>
</reference>
<evidence type="ECO:0000313" key="4">
    <source>
        <dbReference type="Proteomes" id="UP000823909"/>
    </source>
</evidence>
<dbReference type="InterPro" id="IPR045768">
    <property type="entry name" value="SpoIIE_N"/>
</dbReference>
<dbReference type="Pfam" id="PF19732">
    <property type="entry name" value="SpoIIE_N"/>
    <property type="match status" value="1"/>
</dbReference>
<dbReference type="SUPFAM" id="SSF81606">
    <property type="entry name" value="PP2C-like"/>
    <property type="match status" value="1"/>
</dbReference>